<dbReference type="PANTHER" id="PTHR11365:SF23">
    <property type="entry name" value="HYPOTHETICAL 5-OXOPROLINASE (EUROFUNG)-RELATED"/>
    <property type="match status" value="1"/>
</dbReference>
<reference evidence="3 4" key="1">
    <citation type="submission" date="2017-10" db="EMBL/GenBank/DDBJ databases">
        <title>Complete genome sequence of Paracoccus yeei TT13 isolated from human skin.</title>
        <authorList>
            <person name="Lee K."/>
            <person name="Lim J.Y."/>
            <person name="Hwang I."/>
        </authorList>
    </citation>
    <scope>NUCLEOTIDE SEQUENCE [LARGE SCALE GENOMIC DNA]</scope>
    <source>
        <strain evidence="3 4">TT13</strain>
        <plasmid evidence="4">Plasmid ptt13-5</plasmid>
    </source>
</reference>
<dbReference type="InterPro" id="IPR045079">
    <property type="entry name" value="Oxoprolinase-like"/>
</dbReference>
<protein>
    <submittedName>
        <fullName evidence="3">Methylhydantoinase</fullName>
    </submittedName>
</protein>
<evidence type="ECO:0000313" key="3">
    <source>
        <dbReference type="EMBL" id="ATQ58563.1"/>
    </source>
</evidence>
<gene>
    <name evidence="3" type="ORF">PYTT13_22375</name>
</gene>
<keyword evidence="3" id="KW-0614">Plasmid</keyword>
<evidence type="ECO:0000259" key="1">
    <source>
        <dbReference type="Pfam" id="PF01968"/>
    </source>
</evidence>
<name>A0A2D2C7R5_9RHOB</name>
<geneLocation type="plasmid" evidence="4">
    <name>ptt13-5</name>
</geneLocation>
<dbReference type="Proteomes" id="UP000229314">
    <property type="component" value="Plasmid pTT13-5"/>
</dbReference>
<accession>A0A2D2C7R5</accession>
<sequence>MKSPYAPRLAVDIGGTFTDVVLETAPGEFLSGKYLTTHAAPEQAVMTGVSDLLQRSGTPAEAVGVMVHGTTLATNALIERKGAKIALITTRGFRDSLEIAFEHRFEVSDLYMVRPEPLVPRNLRLEVTERMAADGSVLLDLDDASVAALVPVLRENGIEAVAVCLLHSYANPAHEARVGAILRAAMPELRITLSARICPEMREYERGSTACANAYVQPVMEGYLRRLESSLRQIGVGCQVMLMMSSGGLTSLDIACEQPIKLVESGPAGGAVLASQIARELGLDKVIAFDMGGTTAKLVLIDDGAPQRSRHLEVARAYRFLRGSGMPLRVPVIDLVEIGAGGGSLGGVDALGGVSVGPESAGSEPGPACYGRGGLRPAVTDADLVVGKIDPEGFAGGSFRPDVALAQAALSGHIGDRLGMDVRGAAVAMIEVVDENMANAARVHATDNGVELEGRTMIAFGGAAPMHAARIAQKLRIDRIVIPRGAGVGSAHGFLMAPVAYDAVRTRLMLLGGIDRGALSAVLDEMRDEASGFVRSVLPADQPLTEEATLYVRYRGQGHEVQIALPQGLPEMDIQAEIRSRFEAEYVRHFGRIIPGMDIECLTWTLTVSGPRHPAAPALGDAAAQPAPSALRSHKVIDLATIQELTAEIHSRPDLAPGTMLQGPVLITEAETNTTVPRGFAARIDARGNIILTAEEAAQ</sequence>
<dbReference type="GO" id="GO:0005829">
    <property type="term" value="C:cytosol"/>
    <property type="evidence" value="ECO:0007669"/>
    <property type="project" value="TreeGrafter"/>
</dbReference>
<dbReference type="Pfam" id="PF01968">
    <property type="entry name" value="Hydantoinase_A"/>
    <property type="match status" value="1"/>
</dbReference>
<dbReference type="InterPro" id="IPR043129">
    <property type="entry name" value="ATPase_NBD"/>
</dbReference>
<feature type="domain" description="Hydantoinase/oxoprolinase N-terminal" evidence="2">
    <location>
        <begin position="8"/>
        <end position="184"/>
    </location>
</feature>
<dbReference type="RefSeq" id="WP_099650843.1">
    <property type="nucleotide sequence ID" value="NZ_CAJGAB010000010.1"/>
</dbReference>
<dbReference type="InterPro" id="IPR002821">
    <property type="entry name" value="Hydantoinase_A"/>
</dbReference>
<evidence type="ECO:0000259" key="2">
    <source>
        <dbReference type="Pfam" id="PF05378"/>
    </source>
</evidence>
<dbReference type="GO" id="GO:0006749">
    <property type="term" value="P:glutathione metabolic process"/>
    <property type="evidence" value="ECO:0007669"/>
    <property type="project" value="TreeGrafter"/>
</dbReference>
<dbReference type="Pfam" id="PF05378">
    <property type="entry name" value="Hydant_A_N"/>
    <property type="match status" value="1"/>
</dbReference>
<dbReference type="SUPFAM" id="SSF53067">
    <property type="entry name" value="Actin-like ATPase domain"/>
    <property type="match status" value="1"/>
</dbReference>
<dbReference type="AlphaFoldDB" id="A0A2D2C7R5"/>
<organism evidence="3 4">
    <name type="scientific">Paracoccus yeei</name>
    <dbReference type="NCBI Taxonomy" id="147645"/>
    <lineage>
        <taxon>Bacteria</taxon>
        <taxon>Pseudomonadati</taxon>
        <taxon>Pseudomonadota</taxon>
        <taxon>Alphaproteobacteria</taxon>
        <taxon>Rhodobacterales</taxon>
        <taxon>Paracoccaceae</taxon>
        <taxon>Paracoccus</taxon>
    </lineage>
</organism>
<dbReference type="GeneID" id="78900392"/>
<dbReference type="EMBL" id="CP024427">
    <property type="protein sequence ID" value="ATQ58563.1"/>
    <property type="molecule type" value="Genomic_DNA"/>
</dbReference>
<dbReference type="PANTHER" id="PTHR11365">
    <property type="entry name" value="5-OXOPROLINASE RELATED"/>
    <property type="match status" value="1"/>
</dbReference>
<dbReference type="GO" id="GO:0017168">
    <property type="term" value="F:5-oxoprolinase (ATP-hydrolyzing) activity"/>
    <property type="evidence" value="ECO:0007669"/>
    <property type="project" value="TreeGrafter"/>
</dbReference>
<feature type="domain" description="Hydantoinase A/oxoprolinase" evidence="1">
    <location>
        <begin position="206"/>
        <end position="501"/>
    </location>
</feature>
<proteinExistence type="predicted"/>
<dbReference type="InterPro" id="IPR008040">
    <property type="entry name" value="Hydant_A_N"/>
</dbReference>
<evidence type="ECO:0000313" key="4">
    <source>
        <dbReference type="Proteomes" id="UP000229314"/>
    </source>
</evidence>